<dbReference type="Pfam" id="PF00109">
    <property type="entry name" value="ketoacyl-synt"/>
    <property type="match status" value="2"/>
</dbReference>
<dbReference type="InterPro" id="IPR016039">
    <property type="entry name" value="Thiolase-like"/>
</dbReference>
<evidence type="ECO:0000256" key="3">
    <source>
        <dbReference type="RuleBase" id="RU003694"/>
    </source>
</evidence>
<dbReference type="InterPro" id="IPR000794">
    <property type="entry name" value="Beta-ketoacyl_synthase"/>
</dbReference>
<dbReference type="Proteomes" id="UP001234495">
    <property type="component" value="Unassembled WGS sequence"/>
</dbReference>
<dbReference type="EMBL" id="JAUSUD010000001">
    <property type="protein sequence ID" value="MDQ0229079.1"/>
    <property type="molecule type" value="Genomic_DNA"/>
</dbReference>
<dbReference type="InterPro" id="IPR014031">
    <property type="entry name" value="Ketoacyl_synth_C"/>
</dbReference>
<comment type="similarity">
    <text evidence="1 3">Belongs to the thiolase-like superfamily. Beta-ketoacyl-ACP synthases family.</text>
</comment>
<accession>A0ABT9Z9Z9</accession>
<dbReference type="PANTHER" id="PTHR11712">
    <property type="entry name" value="POLYKETIDE SYNTHASE-RELATED"/>
    <property type="match status" value="1"/>
</dbReference>
<gene>
    <name evidence="5" type="ORF">J2S19_000329</name>
</gene>
<reference evidence="5 6" key="1">
    <citation type="submission" date="2023-07" db="EMBL/GenBank/DDBJ databases">
        <title>Genomic Encyclopedia of Type Strains, Phase IV (KMG-IV): sequencing the most valuable type-strain genomes for metagenomic binning, comparative biology and taxonomic classification.</title>
        <authorList>
            <person name="Goeker M."/>
        </authorList>
    </citation>
    <scope>NUCLEOTIDE SEQUENCE [LARGE SCALE GENOMIC DNA]</scope>
    <source>
        <strain evidence="5 6">DSM 29005</strain>
    </source>
</reference>
<dbReference type="PANTHER" id="PTHR11712:SF336">
    <property type="entry name" value="3-OXOACYL-[ACYL-CARRIER-PROTEIN] SYNTHASE, MITOCHONDRIAL"/>
    <property type="match status" value="1"/>
</dbReference>
<feature type="domain" description="Ketosynthase family 3 (KS3)" evidence="4">
    <location>
        <begin position="2"/>
        <end position="398"/>
    </location>
</feature>
<keyword evidence="6" id="KW-1185">Reference proteome</keyword>
<organism evidence="5 6">
    <name type="scientific">Metabacillus malikii</name>
    <dbReference type="NCBI Taxonomy" id="1504265"/>
    <lineage>
        <taxon>Bacteria</taxon>
        <taxon>Bacillati</taxon>
        <taxon>Bacillota</taxon>
        <taxon>Bacilli</taxon>
        <taxon>Bacillales</taxon>
        <taxon>Bacillaceae</taxon>
        <taxon>Metabacillus</taxon>
    </lineage>
</organism>
<feature type="domain" description="Ketosynthase family 3 (KS3)" evidence="4">
    <location>
        <begin position="411"/>
        <end position="804"/>
    </location>
</feature>
<dbReference type="CDD" id="cd00834">
    <property type="entry name" value="KAS_I_II"/>
    <property type="match status" value="1"/>
</dbReference>
<dbReference type="RefSeq" id="WP_307336183.1">
    <property type="nucleotide sequence ID" value="NZ_JAUSUD010000001.1"/>
</dbReference>
<dbReference type="Gene3D" id="3.40.47.10">
    <property type="match status" value="3"/>
</dbReference>
<proteinExistence type="inferred from homology"/>
<dbReference type="SMART" id="SM00825">
    <property type="entry name" value="PKS_KS"/>
    <property type="match status" value="1"/>
</dbReference>
<keyword evidence="5" id="KW-0012">Acyltransferase</keyword>
<evidence type="ECO:0000313" key="6">
    <source>
        <dbReference type="Proteomes" id="UP001234495"/>
    </source>
</evidence>
<evidence type="ECO:0000256" key="2">
    <source>
        <dbReference type="ARBA" id="ARBA00022679"/>
    </source>
</evidence>
<evidence type="ECO:0000256" key="1">
    <source>
        <dbReference type="ARBA" id="ARBA00008467"/>
    </source>
</evidence>
<dbReference type="GO" id="GO:0004315">
    <property type="term" value="F:3-oxoacyl-[acyl-carrier-protein] synthase activity"/>
    <property type="evidence" value="ECO:0007669"/>
    <property type="project" value="UniProtKB-EC"/>
</dbReference>
<keyword evidence="2 3" id="KW-0808">Transferase</keyword>
<name>A0ABT9Z9Z9_9BACI</name>
<dbReference type="SUPFAM" id="SSF53901">
    <property type="entry name" value="Thiolase-like"/>
    <property type="match status" value="3"/>
</dbReference>
<evidence type="ECO:0000313" key="5">
    <source>
        <dbReference type="EMBL" id="MDQ0229079.1"/>
    </source>
</evidence>
<dbReference type="InterPro" id="IPR020841">
    <property type="entry name" value="PKS_Beta-ketoAc_synthase_dom"/>
</dbReference>
<sequence>MKHEVVVTGMGIICANGQNVDEFWRNIQAGTSGIDQSSFHIDGFGPVYAGEVKEISPTLIDTYKLHHHDKVSQFAVIAANEAIQMASLNIEHVDPFRVGIIVGTSLGGVVNGEAFLTQWLEEGLEHADGELINDYPLHAPSDIVAAKLGIKGPKTTISNACAAGSNAIGIALDYIRSGMIDIALVGGADPLSYLSLSGFNSLNALSTGHCSPFSTSDGINIGEGAGFIVLERKDFADARGIDGIAKIYDYSLSADCYHPTAPDPAGSGALQAMKNVLEKANIPAIDVSYINAHGTGTQANDLSEPKAIRSMMKDVIPPISSTKSMTGHMLGAAGLVEAITSILAIRDDVLPPTVNFDERQAKYEMDFVPNHSKAATVDIVLSNSFAFGGNNCSVLFGKNDKDTLPTPQIAQQNVVITGIGAIAGNAENTDDVFKILSGEKVALDKRKYEQIESFTGEISPIRYEKFINPSYVRKMDALSKQAVLTTKYAIKDASLRISKQNSERIGLIFATGTGPLDTVHSFYKKVLLEGPQKASAKLFPNTVMNAAAGHIGVNVKIKGPTSTICAGGVSGINAMHYGTLLIQQDICDQVIVVSSDEFNETIFLGASRMKNFLSHERAKPFDRNRNGLNLGSASVAIVLESESSAKQRDKQAYATISGFGMASGQAQTESIDRKGESWQKAIELSLSTAGLQPDDIQLVSSAASGHKIDALEAKVISSIFQEQDVLVNATKGLFGETHASAGMLGILDTINAFNGTVSSVGNETTDPISKLKLANVTLFNQDIQHAVVNTYSFGGNYASMVLSK</sequence>
<comment type="caution">
    <text evidence="5">The sequence shown here is derived from an EMBL/GenBank/DDBJ whole genome shotgun (WGS) entry which is preliminary data.</text>
</comment>
<dbReference type="EC" id="2.3.1.179" evidence="5"/>
<evidence type="ECO:0000259" key="4">
    <source>
        <dbReference type="PROSITE" id="PS52004"/>
    </source>
</evidence>
<dbReference type="InterPro" id="IPR014030">
    <property type="entry name" value="Ketoacyl_synth_N"/>
</dbReference>
<dbReference type="PROSITE" id="PS52004">
    <property type="entry name" value="KS3_2"/>
    <property type="match status" value="2"/>
</dbReference>
<dbReference type="Pfam" id="PF02801">
    <property type="entry name" value="Ketoacyl-synt_C"/>
    <property type="match status" value="2"/>
</dbReference>
<protein>
    <submittedName>
        <fullName evidence="5">3-oxoacyl-[acyl-carrier-protein] synthase II</fullName>
        <ecNumber evidence="5">2.3.1.179</ecNumber>
    </submittedName>
</protein>